<reference evidence="3" key="2">
    <citation type="submission" date="2020-09" db="EMBL/GenBank/DDBJ databases">
        <authorList>
            <person name="Sun Q."/>
            <person name="Zhou Y."/>
        </authorList>
    </citation>
    <scope>NUCLEOTIDE SEQUENCE</scope>
    <source>
        <strain evidence="3">CGMCC 1.12214</strain>
    </source>
</reference>
<dbReference type="Gene3D" id="3.90.550.10">
    <property type="entry name" value="Spore Coat Polysaccharide Biosynthesis Protein SpsA, Chain A"/>
    <property type="match status" value="1"/>
</dbReference>
<dbReference type="GO" id="GO:0016705">
    <property type="term" value="F:oxidoreductase activity, acting on paired donors, with incorporation or reduction of molecular oxygen"/>
    <property type="evidence" value="ECO:0007669"/>
    <property type="project" value="InterPro"/>
</dbReference>
<dbReference type="GO" id="GO:0004497">
    <property type="term" value="F:monooxygenase activity"/>
    <property type="evidence" value="ECO:0007669"/>
    <property type="project" value="InterPro"/>
</dbReference>
<dbReference type="GO" id="GO:0005506">
    <property type="term" value="F:iron ion binding"/>
    <property type="evidence" value="ECO:0007669"/>
    <property type="project" value="InterPro"/>
</dbReference>
<dbReference type="EMBL" id="BMES01000002">
    <property type="protein sequence ID" value="GGH28566.1"/>
    <property type="molecule type" value="Genomic_DNA"/>
</dbReference>
<reference evidence="3" key="1">
    <citation type="journal article" date="2014" name="Int. J. Syst. Evol. Microbiol.">
        <title>Complete genome sequence of Corynebacterium casei LMG S-19264T (=DSM 44701T), isolated from a smear-ripened cheese.</title>
        <authorList>
            <consortium name="US DOE Joint Genome Institute (JGI-PGF)"/>
            <person name="Walter F."/>
            <person name="Albersmeier A."/>
            <person name="Kalinowski J."/>
            <person name="Ruckert C."/>
        </authorList>
    </citation>
    <scope>NUCLEOTIDE SEQUENCE</scope>
    <source>
        <strain evidence="3">CGMCC 1.12214</strain>
    </source>
</reference>
<dbReference type="SUPFAM" id="SSF48264">
    <property type="entry name" value="Cytochrome P450"/>
    <property type="match status" value="1"/>
</dbReference>
<comment type="caution">
    <text evidence="3">The sequence shown here is derived from an EMBL/GenBank/DDBJ whole genome shotgun (WGS) entry which is preliminary data.</text>
</comment>
<dbReference type="AlphaFoldDB" id="A0A917MIY5"/>
<evidence type="ECO:0000313" key="4">
    <source>
        <dbReference type="Proteomes" id="UP000603912"/>
    </source>
</evidence>
<organism evidence="3 4">
    <name type="scientific">Alsobacter metallidurans</name>
    <dbReference type="NCBI Taxonomy" id="340221"/>
    <lineage>
        <taxon>Bacteria</taxon>
        <taxon>Pseudomonadati</taxon>
        <taxon>Pseudomonadota</taxon>
        <taxon>Alphaproteobacteria</taxon>
        <taxon>Hyphomicrobiales</taxon>
        <taxon>Alsobacteraceae</taxon>
        <taxon>Alsobacter</taxon>
    </lineage>
</organism>
<accession>A0A917MIY5</accession>
<dbReference type="GO" id="GO:0020037">
    <property type="term" value="F:heme binding"/>
    <property type="evidence" value="ECO:0007669"/>
    <property type="project" value="InterPro"/>
</dbReference>
<comment type="similarity">
    <text evidence="1">Belongs to the glycosyltransferase 2 family. WaaE/KdtX subfamily.</text>
</comment>
<gene>
    <name evidence="3" type="ORF">GCM10007036_37830</name>
</gene>
<dbReference type="CDD" id="cd02511">
    <property type="entry name" value="Beta4Glucosyltransferase"/>
    <property type="match status" value="1"/>
</dbReference>
<evidence type="ECO:0000259" key="2">
    <source>
        <dbReference type="Pfam" id="PF00535"/>
    </source>
</evidence>
<dbReference type="Proteomes" id="UP000603912">
    <property type="component" value="Unassembled WGS sequence"/>
</dbReference>
<feature type="domain" description="Glycosyltransferase 2-like" evidence="2">
    <location>
        <begin position="9"/>
        <end position="130"/>
    </location>
</feature>
<dbReference type="PANTHER" id="PTHR43630">
    <property type="entry name" value="POLY-BETA-1,6-N-ACETYL-D-GLUCOSAMINE SYNTHASE"/>
    <property type="match status" value="1"/>
</dbReference>
<name>A0A917MIY5_9HYPH</name>
<sequence>MTAAKPPLSVFVIAKNEADRIGRTIEAVRTISDDVIVIDSGSTDDTLAVAARSGARVVEHPFEGYGLQKRFGETLCRHDWMLNVDADEVVPPDLAEEIRALFAMGEPDADAYKVRIAEIFPGEGAPHRFAYALAPVRLYRRTKGTYNPSPVHDRVDLVPDARVAKLRGTIHHFSVRSLGDQMAKLNRYTDALVDDLAARGETISMVRLVLEFPANFIKAYFGRRHFLRGAYGFMTAMNFAFYRYLRVAKHIELRQRLKARKDGRL</sequence>
<dbReference type="InterPro" id="IPR029044">
    <property type="entry name" value="Nucleotide-diphossugar_trans"/>
</dbReference>
<dbReference type="Pfam" id="PF00535">
    <property type="entry name" value="Glycos_transf_2"/>
    <property type="match status" value="1"/>
</dbReference>
<evidence type="ECO:0000313" key="3">
    <source>
        <dbReference type="EMBL" id="GGH28566.1"/>
    </source>
</evidence>
<evidence type="ECO:0000256" key="1">
    <source>
        <dbReference type="ARBA" id="ARBA00038494"/>
    </source>
</evidence>
<proteinExistence type="inferred from homology"/>
<dbReference type="SUPFAM" id="SSF53448">
    <property type="entry name" value="Nucleotide-diphospho-sugar transferases"/>
    <property type="match status" value="1"/>
</dbReference>
<dbReference type="InterPro" id="IPR036396">
    <property type="entry name" value="Cyt_P450_sf"/>
</dbReference>
<dbReference type="PANTHER" id="PTHR43630:SF2">
    <property type="entry name" value="GLYCOSYLTRANSFERASE"/>
    <property type="match status" value="1"/>
</dbReference>
<protein>
    <submittedName>
        <fullName evidence="3">Glycosyltransferase RP128</fullName>
    </submittedName>
</protein>
<dbReference type="InterPro" id="IPR001173">
    <property type="entry name" value="Glyco_trans_2-like"/>
</dbReference>
<keyword evidence="4" id="KW-1185">Reference proteome</keyword>